<gene>
    <name evidence="2" type="ORF">M4438_37575</name>
</gene>
<organism evidence="2 3">
    <name type="scientific">Streptomyces lavenduligriseus</name>
    <dbReference type="NCBI Taxonomy" id="67315"/>
    <lineage>
        <taxon>Bacteria</taxon>
        <taxon>Bacillati</taxon>
        <taxon>Actinomycetota</taxon>
        <taxon>Actinomycetes</taxon>
        <taxon>Kitasatosporales</taxon>
        <taxon>Streptomycetaceae</taxon>
        <taxon>Streptomyces</taxon>
    </lineage>
</organism>
<comment type="caution">
    <text evidence="2">The sequence shown here is derived from an EMBL/GenBank/DDBJ whole genome shotgun (WGS) entry which is preliminary data.</text>
</comment>
<keyword evidence="1" id="KW-0812">Transmembrane</keyword>
<dbReference type="EMBL" id="JAMCCK010000159">
    <property type="protein sequence ID" value="MCL3999134.1"/>
    <property type="molecule type" value="Genomic_DNA"/>
</dbReference>
<protein>
    <submittedName>
        <fullName evidence="2">Uncharacterized protein</fullName>
    </submittedName>
</protein>
<name>A0ABT0P5X6_9ACTN</name>
<accession>A0ABT0P5X6</accession>
<sequence>MTLGDMLQRHAMQAAVTATIITEAAMTQLRGPAAGIAVGIAMAAGGLWAAQGRARQKSAVSIGAAAQALTWQPHTG</sequence>
<evidence type="ECO:0000313" key="3">
    <source>
        <dbReference type="Proteomes" id="UP001202052"/>
    </source>
</evidence>
<proteinExistence type="predicted"/>
<dbReference type="Proteomes" id="UP001202052">
    <property type="component" value="Unassembled WGS sequence"/>
</dbReference>
<keyword evidence="3" id="KW-1185">Reference proteome</keyword>
<feature type="non-terminal residue" evidence="2">
    <location>
        <position position="76"/>
    </location>
</feature>
<reference evidence="2 3" key="1">
    <citation type="submission" date="2022-05" db="EMBL/GenBank/DDBJ databases">
        <title>Genome Resource of Streptomyces lavenduligriseus GA1-1, a Strain with Broad-Spectrum Antifungal Activity against Phytopathogenic Fungi.</title>
        <authorList>
            <person name="Qi D."/>
        </authorList>
    </citation>
    <scope>NUCLEOTIDE SEQUENCE [LARGE SCALE GENOMIC DNA]</scope>
    <source>
        <strain evidence="2 3">GA1-1</strain>
    </source>
</reference>
<evidence type="ECO:0000256" key="1">
    <source>
        <dbReference type="SAM" id="Phobius"/>
    </source>
</evidence>
<feature type="transmembrane region" description="Helical" evidence="1">
    <location>
        <begin position="33"/>
        <end position="50"/>
    </location>
</feature>
<dbReference type="RefSeq" id="WP_249493655.1">
    <property type="nucleotide sequence ID" value="NZ_JAMCCK010000159.1"/>
</dbReference>
<evidence type="ECO:0000313" key="2">
    <source>
        <dbReference type="EMBL" id="MCL3999134.1"/>
    </source>
</evidence>
<keyword evidence="1" id="KW-1133">Transmembrane helix</keyword>
<keyword evidence="1" id="KW-0472">Membrane</keyword>